<feature type="region of interest" description="Disordered" evidence="1">
    <location>
        <begin position="1"/>
        <end position="25"/>
    </location>
</feature>
<evidence type="ECO:0000256" key="1">
    <source>
        <dbReference type="SAM" id="MobiDB-lite"/>
    </source>
</evidence>
<protein>
    <submittedName>
        <fullName evidence="2">Uncharacterized protein</fullName>
    </submittedName>
</protein>
<evidence type="ECO:0000313" key="2">
    <source>
        <dbReference type="EMBL" id="KYN41112.1"/>
    </source>
</evidence>
<evidence type="ECO:0000313" key="3">
    <source>
        <dbReference type="Proteomes" id="UP000078541"/>
    </source>
</evidence>
<dbReference type="EMBL" id="KQ981490">
    <property type="protein sequence ID" value="KYN41112.1"/>
    <property type="molecule type" value="Genomic_DNA"/>
</dbReference>
<organism evidence="2 3">
    <name type="scientific">Trachymyrmex septentrionalis</name>
    <dbReference type="NCBI Taxonomy" id="34720"/>
    <lineage>
        <taxon>Eukaryota</taxon>
        <taxon>Metazoa</taxon>
        <taxon>Ecdysozoa</taxon>
        <taxon>Arthropoda</taxon>
        <taxon>Hexapoda</taxon>
        <taxon>Insecta</taxon>
        <taxon>Pterygota</taxon>
        <taxon>Neoptera</taxon>
        <taxon>Endopterygota</taxon>
        <taxon>Hymenoptera</taxon>
        <taxon>Apocrita</taxon>
        <taxon>Aculeata</taxon>
        <taxon>Formicoidea</taxon>
        <taxon>Formicidae</taxon>
        <taxon>Myrmicinae</taxon>
        <taxon>Trachymyrmex</taxon>
    </lineage>
</organism>
<proteinExistence type="predicted"/>
<name>A0A195FLH5_9HYME</name>
<keyword evidence="3" id="KW-1185">Reference proteome</keyword>
<dbReference type="Proteomes" id="UP000078541">
    <property type="component" value="Unassembled WGS sequence"/>
</dbReference>
<accession>A0A195FLH5</accession>
<gene>
    <name evidence="2" type="ORF">ALC56_04263</name>
</gene>
<reference evidence="2 3" key="1">
    <citation type="submission" date="2016-03" db="EMBL/GenBank/DDBJ databases">
        <title>Trachymyrmex septentrionalis WGS genome.</title>
        <authorList>
            <person name="Nygaard S."/>
            <person name="Hu H."/>
            <person name="Boomsma J."/>
            <person name="Zhang G."/>
        </authorList>
    </citation>
    <scope>NUCLEOTIDE SEQUENCE [LARGE SCALE GENOMIC DNA]</scope>
    <source>
        <strain evidence="2">Tsep2-gDNA-1</strain>
        <tissue evidence="2">Whole body</tissue>
    </source>
</reference>
<dbReference type="AlphaFoldDB" id="A0A195FLH5"/>
<sequence length="135" mass="14915">MIDSFRSSRAGPTGERLGERILPRGDPAIMRPGGCGSFSLNQDGMVCVTCLPGDPTEHEQRAYSRVKSHHSVTVGWSMKRNLWDLLRHFSATSTCRAALVHERLGRKVNAVTAGPFEIPKRQGVRRNACEKKSAL</sequence>